<keyword evidence="2" id="KW-1185">Reference proteome</keyword>
<organism evidence="1 2">
    <name type="scientific">Arthrobacter halodurans</name>
    <dbReference type="NCBI Taxonomy" id="516699"/>
    <lineage>
        <taxon>Bacteria</taxon>
        <taxon>Bacillati</taxon>
        <taxon>Actinomycetota</taxon>
        <taxon>Actinomycetes</taxon>
        <taxon>Micrococcales</taxon>
        <taxon>Micrococcaceae</taxon>
        <taxon>Arthrobacter</taxon>
    </lineage>
</organism>
<reference evidence="1 2" key="1">
    <citation type="submission" date="2024-09" db="EMBL/GenBank/DDBJ databases">
        <authorList>
            <person name="Salinas-Garcia M.A."/>
            <person name="Prieme A."/>
        </authorList>
    </citation>
    <scope>NUCLEOTIDE SEQUENCE [LARGE SCALE GENOMIC DNA]</scope>
    <source>
        <strain evidence="1 2">DSM 21081</strain>
    </source>
</reference>
<comment type="caution">
    <text evidence="1">The sequence shown here is derived from an EMBL/GenBank/DDBJ whole genome shotgun (WGS) entry which is preliminary data.</text>
</comment>
<name>A0ABV4UU43_9MICC</name>
<sequence length="110" mass="12391">MPGIGERRCERGDAEHSRCRDDVDELAELDVEDGWVTHRQLLLASMELWEFDEVCLFFTDKLADSARTVVGAVAERYRRDDAVDIVGHFSKTWQGCPEAALCEGGYGLPE</sequence>
<dbReference type="Proteomes" id="UP001575652">
    <property type="component" value="Unassembled WGS sequence"/>
</dbReference>
<evidence type="ECO:0000313" key="2">
    <source>
        <dbReference type="Proteomes" id="UP001575652"/>
    </source>
</evidence>
<evidence type="ECO:0000313" key="1">
    <source>
        <dbReference type="EMBL" id="MFB0835703.1"/>
    </source>
</evidence>
<protein>
    <submittedName>
        <fullName evidence="1">Uncharacterized protein</fullName>
    </submittedName>
</protein>
<accession>A0ABV4UU43</accession>
<proteinExistence type="predicted"/>
<dbReference type="RefSeq" id="WP_373972880.1">
    <property type="nucleotide sequence ID" value="NZ_JBHDLJ010000013.1"/>
</dbReference>
<gene>
    <name evidence="1" type="ORF">ACETWP_14015</name>
</gene>
<dbReference type="EMBL" id="JBHDLJ010000013">
    <property type="protein sequence ID" value="MFB0835703.1"/>
    <property type="molecule type" value="Genomic_DNA"/>
</dbReference>